<dbReference type="AlphaFoldDB" id="A0A915KFC0"/>
<dbReference type="WBParaSite" id="nRc.2.0.1.t37417-RA">
    <property type="protein sequence ID" value="nRc.2.0.1.t37417-RA"/>
    <property type="gene ID" value="nRc.2.0.1.g37417"/>
</dbReference>
<dbReference type="Proteomes" id="UP000887565">
    <property type="component" value="Unplaced"/>
</dbReference>
<protein>
    <submittedName>
        <fullName evidence="2">Uncharacterized protein</fullName>
    </submittedName>
</protein>
<organism evidence="1 2">
    <name type="scientific">Romanomermis culicivorax</name>
    <name type="common">Nematode worm</name>
    <dbReference type="NCBI Taxonomy" id="13658"/>
    <lineage>
        <taxon>Eukaryota</taxon>
        <taxon>Metazoa</taxon>
        <taxon>Ecdysozoa</taxon>
        <taxon>Nematoda</taxon>
        <taxon>Enoplea</taxon>
        <taxon>Dorylaimia</taxon>
        <taxon>Mermithida</taxon>
        <taxon>Mermithoidea</taxon>
        <taxon>Mermithidae</taxon>
        <taxon>Romanomermis</taxon>
    </lineage>
</organism>
<name>A0A915KFC0_ROMCU</name>
<evidence type="ECO:0000313" key="2">
    <source>
        <dbReference type="WBParaSite" id="nRc.2.0.1.t37417-RA"/>
    </source>
</evidence>
<accession>A0A915KFC0</accession>
<keyword evidence="1" id="KW-1185">Reference proteome</keyword>
<reference evidence="2" key="1">
    <citation type="submission" date="2022-11" db="UniProtKB">
        <authorList>
            <consortium name="WormBaseParasite"/>
        </authorList>
    </citation>
    <scope>IDENTIFICATION</scope>
</reference>
<evidence type="ECO:0000313" key="1">
    <source>
        <dbReference type="Proteomes" id="UP000887565"/>
    </source>
</evidence>
<sequence length="118" mass="13893">MPPAGTPFPELEVDERYFYYLAIYRDPPKALFCKRQPYDEYTNDICPMGNNTTDEPAFKFYMKILEHHKNSLMNNSAQFIEAKESIDPNDLHSEDIVYLLQTLESNESIEDGDDLYRR</sequence>
<proteinExistence type="predicted"/>